<dbReference type="RefSeq" id="WP_005587450.1">
    <property type="nucleotide sequence ID" value="NZ_LT669839.1"/>
</dbReference>
<proteinExistence type="predicted"/>
<dbReference type="OrthoDB" id="1911204at2"/>
<dbReference type="HOGENOM" id="CLU_2354726_0_0_9"/>
<keyword evidence="2" id="KW-1185">Reference proteome</keyword>
<dbReference type="Proteomes" id="UP000245423">
    <property type="component" value="Chromosome 1"/>
</dbReference>
<protein>
    <submittedName>
        <fullName evidence="1">Uncharacterized protein</fullName>
    </submittedName>
</protein>
<gene>
    <name evidence="1" type="ORF">CUESP1_0344</name>
</gene>
<accession>M1ZFP4</accession>
<sequence>MEKAINKIKILECPTGELEERIINILEKYKIANRNEVTVNRDESLDEDGFKAYRIEFLGNKIPSIVLLTKSGLDDYVVKVFRVYIN</sequence>
<dbReference type="EMBL" id="LT669839">
    <property type="protein sequence ID" value="SHD75735.1"/>
    <property type="molecule type" value="Genomic_DNA"/>
</dbReference>
<name>M1ZFP4_9FIRM</name>
<evidence type="ECO:0000313" key="2">
    <source>
        <dbReference type="Proteomes" id="UP000245423"/>
    </source>
</evidence>
<reference evidence="1 2" key="1">
    <citation type="submission" date="2016-11" db="EMBL/GenBank/DDBJ databases">
        <authorList>
            <person name="Manzoor S."/>
        </authorList>
    </citation>
    <scope>NUCLEOTIDE SEQUENCE [LARGE SCALE GENOMIC DNA]</scope>
    <source>
        <strain evidence="1">Clostridium ultunense strain Esp</strain>
    </source>
</reference>
<evidence type="ECO:0000313" key="1">
    <source>
        <dbReference type="EMBL" id="SHD75735.1"/>
    </source>
</evidence>
<organism evidence="1 2">
    <name type="scientific">[Clostridium] ultunense Esp</name>
    <dbReference type="NCBI Taxonomy" id="1288971"/>
    <lineage>
        <taxon>Bacteria</taxon>
        <taxon>Bacillati</taxon>
        <taxon>Bacillota</taxon>
        <taxon>Tissierellia</taxon>
        <taxon>Tissierellales</taxon>
        <taxon>Tepidimicrobiaceae</taxon>
        <taxon>Schnuerera</taxon>
    </lineage>
</organism>
<dbReference type="AlphaFoldDB" id="M1ZFP4"/>